<evidence type="ECO:0000256" key="2">
    <source>
        <dbReference type="ARBA" id="ARBA00005417"/>
    </source>
</evidence>
<dbReference type="AlphaFoldDB" id="A7HQJ3"/>
<dbReference type="KEGG" id="pla:Plav_0553"/>
<evidence type="ECO:0000256" key="4">
    <source>
        <dbReference type="ARBA" id="ARBA00022692"/>
    </source>
</evidence>
<dbReference type="SMART" id="SM00382">
    <property type="entry name" value="AAA"/>
    <property type="match status" value="1"/>
</dbReference>
<dbReference type="GO" id="GO:0034040">
    <property type="term" value="F:ATPase-coupled lipid transmembrane transporter activity"/>
    <property type="evidence" value="ECO:0007669"/>
    <property type="project" value="TreeGrafter"/>
</dbReference>
<keyword evidence="3" id="KW-0813">Transport</keyword>
<dbReference type="InterPro" id="IPR039421">
    <property type="entry name" value="Type_1_exporter"/>
</dbReference>
<evidence type="ECO:0000256" key="6">
    <source>
        <dbReference type="ARBA" id="ARBA00022840"/>
    </source>
</evidence>
<reference evidence="12 13" key="1">
    <citation type="journal article" date="2011" name="Stand. Genomic Sci.">
        <title>Complete genome sequence of Parvibaculum lavamentivorans type strain (DS-1(T)).</title>
        <authorList>
            <person name="Schleheck D."/>
            <person name="Weiss M."/>
            <person name="Pitluck S."/>
            <person name="Bruce D."/>
            <person name="Land M.L."/>
            <person name="Han S."/>
            <person name="Saunders E."/>
            <person name="Tapia R."/>
            <person name="Detter C."/>
            <person name="Brettin T."/>
            <person name="Han J."/>
            <person name="Woyke T."/>
            <person name="Goodwin L."/>
            <person name="Pennacchio L."/>
            <person name="Nolan M."/>
            <person name="Cook A.M."/>
            <person name="Kjelleberg S."/>
            <person name="Thomas T."/>
        </authorList>
    </citation>
    <scope>NUCLEOTIDE SEQUENCE [LARGE SCALE GENOMIC DNA]</scope>
    <source>
        <strain evidence="13">DS-1 / DSM 13023 / NCIMB 13966</strain>
    </source>
</reference>
<dbReference type="Gene3D" id="3.40.50.300">
    <property type="entry name" value="P-loop containing nucleotide triphosphate hydrolases"/>
    <property type="match status" value="1"/>
</dbReference>
<dbReference type="STRING" id="402881.Plav_0553"/>
<dbReference type="GO" id="GO:0005524">
    <property type="term" value="F:ATP binding"/>
    <property type="evidence" value="ECO:0007669"/>
    <property type="project" value="UniProtKB-KW"/>
</dbReference>
<feature type="transmembrane region" description="Helical" evidence="9">
    <location>
        <begin position="65"/>
        <end position="82"/>
    </location>
</feature>
<dbReference type="InterPro" id="IPR011527">
    <property type="entry name" value="ABC1_TM_dom"/>
</dbReference>
<feature type="domain" description="ABC transmembrane type-1" evidence="11">
    <location>
        <begin position="27"/>
        <end position="315"/>
    </location>
</feature>
<dbReference type="PANTHER" id="PTHR24221">
    <property type="entry name" value="ATP-BINDING CASSETTE SUB-FAMILY B"/>
    <property type="match status" value="1"/>
</dbReference>
<dbReference type="SUPFAM" id="SSF90123">
    <property type="entry name" value="ABC transporter transmembrane region"/>
    <property type="match status" value="1"/>
</dbReference>
<dbReference type="HOGENOM" id="CLU_000604_84_5_5"/>
<dbReference type="InterPro" id="IPR003593">
    <property type="entry name" value="AAA+_ATPase"/>
</dbReference>
<gene>
    <name evidence="12" type="ordered locus">Plav_0553</name>
</gene>
<sequence>MNISISPRRIAAFLWDHWRRHPVRGSLLIGLMLVSVAFDVAFPIVSGRLVDAVAQAETPPAPSDIDLVLLALWLFVGQALGFQTSRRAAMLVWAGFASRVMREIVTEAFHRVQRYPTDWHSNSFAGATVRKITRGMWAYDTLADTIYIGFVPTGCVLVGITISIAIYWPLIGLYVLVGIVLYLAVTYGLVKRFVSPRNKLNVAADSAMGGAIADAVTCNPVVKSFGAESREDARLFLLTDDWSKKARRAWRSMDLTMLAQVLVLLLLQIGLLGLVILLWMRGEATPGDVAYAMTSYLLISSYLRDIGFHLQNLQRGANELEDVVRFADMPPEETAEEGARPLKVNGGSLRLERVGFRYPNGAEPIYRNLSLDIPAGARIALVGQSGSGKSTFVKLLQRLYSIDSGRILIDGQDIAGVSLESLRRAIALVPQEPVLFHRSIAENIAYAKPGATREEVEQAARLAHADDFIGELSEGYDTLVGERGVKLSGGERQRIAIARAFLADTPILVLDEATSSLDSVTEAHIQDAMERLMEGRTTLVIAHRLSTIRRMDRILVFRKGEVVEQGTHADLMARKDGVFRHLQAVQLAGARNVLGETA</sequence>
<evidence type="ECO:0000256" key="5">
    <source>
        <dbReference type="ARBA" id="ARBA00022741"/>
    </source>
</evidence>
<evidence type="ECO:0000259" key="11">
    <source>
        <dbReference type="PROSITE" id="PS50929"/>
    </source>
</evidence>
<evidence type="ECO:0000313" key="12">
    <source>
        <dbReference type="EMBL" id="ABS62176.1"/>
    </source>
</evidence>
<proteinExistence type="inferred from homology"/>
<dbReference type="GO" id="GO:0005886">
    <property type="term" value="C:plasma membrane"/>
    <property type="evidence" value="ECO:0007669"/>
    <property type="project" value="UniProtKB-SubCell"/>
</dbReference>
<dbReference type="InterPro" id="IPR003439">
    <property type="entry name" value="ABC_transporter-like_ATP-bd"/>
</dbReference>
<feature type="transmembrane region" description="Helical" evidence="9">
    <location>
        <begin position="255"/>
        <end position="280"/>
    </location>
</feature>
<organism evidence="12 13">
    <name type="scientific">Parvibaculum lavamentivorans (strain DS-1 / DSM 13023 / NCIMB 13966)</name>
    <dbReference type="NCBI Taxonomy" id="402881"/>
    <lineage>
        <taxon>Bacteria</taxon>
        <taxon>Pseudomonadati</taxon>
        <taxon>Pseudomonadota</taxon>
        <taxon>Alphaproteobacteria</taxon>
        <taxon>Hyphomicrobiales</taxon>
        <taxon>Parvibaculaceae</taxon>
        <taxon>Parvibaculum</taxon>
    </lineage>
</organism>
<keyword evidence="6" id="KW-0067">ATP-binding</keyword>
<dbReference type="EMBL" id="CP000774">
    <property type="protein sequence ID" value="ABS62176.1"/>
    <property type="molecule type" value="Genomic_DNA"/>
</dbReference>
<keyword evidence="4 9" id="KW-0812">Transmembrane</keyword>
<feature type="domain" description="ABC transporter" evidence="10">
    <location>
        <begin position="349"/>
        <end position="584"/>
    </location>
</feature>
<evidence type="ECO:0000256" key="1">
    <source>
        <dbReference type="ARBA" id="ARBA00004651"/>
    </source>
</evidence>
<dbReference type="PANTHER" id="PTHR24221:SF654">
    <property type="entry name" value="ATP-BINDING CASSETTE SUB-FAMILY B MEMBER 6"/>
    <property type="match status" value="1"/>
</dbReference>
<evidence type="ECO:0000256" key="8">
    <source>
        <dbReference type="ARBA" id="ARBA00023136"/>
    </source>
</evidence>
<feature type="transmembrane region" description="Helical" evidence="9">
    <location>
        <begin position="146"/>
        <end position="167"/>
    </location>
</feature>
<dbReference type="Pfam" id="PF00664">
    <property type="entry name" value="ABC_membrane"/>
    <property type="match status" value="1"/>
</dbReference>
<keyword evidence="13" id="KW-1185">Reference proteome</keyword>
<dbReference type="InterPro" id="IPR017871">
    <property type="entry name" value="ABC_transporter-like_CS"/>
</dbReference>
<dbReference type="Proteomes" id="UP000006377">
    <property type="component" value="Chromosome"/>
</dbReference>
<dbReference type="PROSITE" id="PS00211">
    <property type="entry name" value="ABC_TRANSPORTER_1"/>
    <property type="match status" value="1"/>
</dbReference>
<dbReference type="PROSITE" id="PS50929">
    <property type="entry name" value="ABC_TM1F"/>
    <property type="match status" value="1"/>
</dbReference>
<dbReference type="GO" id="GO:0140359">
    <property type="term" value="F:ABC-type transporter activity"/>
    <property type="evidence" value="ECO:0007669"/>
    <property type="project" value="InterPro"/>
</dbReference>
<keyword evidence="8 9" id="KW-0472">Membrane</keyword>
<dbReference type="InterPro" id="IPR036640">
    <property type="entry name" value="ABC1_TM_sf"/>
</dbReference>
<evidence type="ECO:0000313" key="13">
    <source>
        <dbReference type="Proteomes" id="UP000006377"/>
    </source>
</evidence>
<dbReference type="FunFam" id="3.40.50.300:FF:000287">
    <property type="entry name" value="Multidrug ABC transporter ATP-binding protein"/>
    <property type="match status" value="1"/>
</dbReference>
<dbReference type="InterPro" id="IPR027417">
    <property type="entry name" value="P-loop_NTPase"/>
</dbReference>
<keyword evidence="5" id="KW-0547">Nucleotide-binding</keyword>
<dbReference type="RefSeq" id="WP_011995467.1">
    <property type="nucleotide sequence ID" value="NC_009719.1"/>
</dbReference>
<dbReference type="PROSITE" id="PS50893">
    <property type="entry name" value="ABC_TRANSPORTER_2"/>
    <property type="match status" value="1"/>
</dbReference>
<dbReference type="eggNOG" id="COG1132">
    <property type="taxonomic scope" value="Bacteria"/>
</dbReference>
<comment type="similarity">
    <text evidence="2">Belongs to the ABC transporter superfamily.</text>
</comment>
<evidence type="ECO:0000259" key="10">
    <source>
        <dbReference type="PROSITE" id="PS50893"/>
    </source>
</evidence>
<name>A7HQJ3_PARL1</name>
<dbReference type="Gene3D" id="1.20.1560.10">
    <property type="entry name" value="ABC transporter type 1, transmembrane domain"/>
    <property type="match status" value="1"/>
</dbReference>
<evidence type="ECO:0000256" key="3">
    <source>
        <dbReference type="ARBA" id="ARBA00022448"/>
    </source>
</evidence>
<dbReference type="OrthoDB" id="9804259at2"/>
<dbReference type="GO" id="GO:0016887">
    <property type="term" value="F:ATP hydrolysis activity"/>
    <property type="evidence" value="ECO:0007669"/>
    <property type="project" value="InterPro"/>
</dbReference>
<protein>
    <submittedName>
        <fullName evidence="12">ABC transporter related</fullName>
    </submittedName>
</protein>
<evidence type="ECO:0000256" key="9">
    <source>
        <dbReference type="SAM" id="Phobius"/>
    </source>
</evidence>
<feature type="transmembrane region" description="Helical" evidence="9">
    <location>
        <begin position="27"/>
        <end position="45"/>
    </location>
</feature>
<comment type="subcellular location">
    <subcellularLocation>
        <location evidence="1">Cell membrane</location>
        <topology evidence="1">Multi-pass membrane protein</topology>
    </subcellularLocation>
</comment>
<evidence type="ECO:0000256" key="7">
    <source>
        <dbReference type="ARBA" id="ARBA00022989"/>
    </source>
</evidence>
<dbReference type="Pfam" id="PF00005">
    <property type="entry name" value="ABC_tran"/>
    <property type="match status" value="1"/>
</dbReference>
<keyword evidence="7 9" id="KW-1133">Transmembrane helix</keyword>
<accession>A7HQJ3</accession>
<feature type="transmembrane region" description="Helical" evidence="9">
    <location>
        <begin position="173"/>
        <end position="190"/>
    </location>
</feature>
<dbReference type="SUPFAM" id="SSF52540">
    <property type="entry name" value="P-loop containing nucleoside triphosphate hydrolases"/>
    <property type="match status" value="1"/>
</dbReference>